<dbReference type="AlphaFoldDB" id="A0ABC8TSG3"/>
<dbReference type="EMBL" id="CAUOFW020005911">
    <property type="protein sequence ID" value="CAK9172083.1"/>
    <property type="molecule type" value="Genomic_DNA"/>
</dbReference>
<proteinExistence type="predicted"/>
<keyword evidence="2" id="KW-1185">Reference proteome</keyword>
<reference evidence="1 2" key="1">
    <citation type="submission" date="2024-02" db="EMBL/GenBank/DDBJ databases">
        <authorList>
            <person name="Vignale AGUSTIN F."/>
            <person name="Sosa J E."/>
            <person name="Modenutti C."/>
        </authorList>
    </citation>
    <scope>NUCLEOTIDE SEQUENCE [LARGE SCALE GENOMIC DNA]</scope>
</reference>
<sequence>FKLDQLSEAVHATRRIPLTQLHRQFCYRGTLHHAEGRQSLCVDLTLLDFPLMQAKVVS</sequence>
<organism evidence="1 2">
    <name type="scientific">Ilex paraguariensis</name>
    <name type="common">yerba mate</name>
    <dbReference type="NCBI Taxonomy" id="185542"/>
    <lineage>
        <taxon>Eukaryota</taxon>
        <taxon>Viridiplantae</taxon>
        <taxon>Streptophyta</taxon>
        <taxon>Embryophyta</taxon>
        <taxon>Tracheophyta</taxon>
        <taxon>Spermatophyta</taxon>
        <taxon>Magnoliopsida</taxon>
        <taxon>eudicotyledons</taxon>
        <taxon>Gunneridae</taxon>
        <taxon>Pentapetalae</taxon>
        <taxon>asterids</taxon>
        <taxon>campanulids</taxon>
        <taxon>Aquifoliales</taxon>
        <taxon>Aquifoliaceae</taxon>
        <taxon>Ilex</taxon>
    </lineage>
</organism>
<evidence type="ECO:0000313" key="1">
    <source>
        <dbReference type="EMBL" id="CAK9172083.1"/>
    </source>
</evidence>
<accession>A0ABC8TSG3</accession>
<name>A0ABC8TSG3_9AQUA</name>
<gene>
    <name evidence="1" type="ORF">ILEXP_LOCUS41711</name>
</gene>
<evidence type="ECO:0000313" key="2">
    <source>
        <dbReference type="Proteomes" id="UP001642360"/>
    </source>
</evidence>
<comment type="caution">
    <text evidence="1">The sequence shown here is derived from an EMBL/GenBank/DDBJ whole genome shotgun (WGS) entry which is preliminary data.</text>
</comment>
<dbReference type="Proteomes" id="UP001642360">
    <property type="component" value="Unassembled WGS sequence"/>
</dbReference>
<feature type="non-terminal residue" evidence="1">
    <location>
        <position position="1"/>
    </location>
</feature>
<protein>
    <submittedName>
        <fullName evidence="1">Uncharacterized protein</fullName>
    </submittedName>
</protein>
<feature type="non-terminal residue" evidence="1">
    <location>
        <position position="58"/>
    </location>
</feature>